<organism evidence="2 3">
    <name type="scientific">Candidatus Scalindua rubra</name>
    <dbReference type="NCBI Taxonomy" id="1872076"/>
    <lineage>
        <taxon>Bacteria</taxon>
        <taxon>Pseudomonadati</taxon>
        <taxon>Planctomycetota</taxon>
        <taxon>Candidatus Brocadiia</taxon>
        <taxon>Candidatus Brocadiales</taxon>
        <taxon>Candidatus Scalinduaceae</taxon>
        <taxon>Candidatus Scalindua</taxon>
    </lineage>
</organism>
<sequence>MKYITKLLLIISIVSFSSSVWAASCELCYEKISGDEKYCEQCKLKFSRNLSEMKSKEEHIINAINSSRESYKNALMELVQFYLDIGYQLRLEKVRKELKALNKVPQPKYLTVKEKVTNVKKPIKNIEDANILFQDGKTYKSSLSVINKKTNLLTAVKRFKKLMDDYPESDKVDDAAYELAGIYEGFYFKDYEGAAFYYVKCYEINPTTDKPARYMAARVYDMYLKDYAEAVRNYELALETCKIEEYLEITKSRLDELRKQGY</sequence>
<evidence type="ECO:0000313" key="2">
    <source>
        <dbReference type="EMBL" id="ODS32746.1"/>
    </source>
</evidence>
<dbReference type="Proteomes" id="UP000094056">
    <property type="component" value="Unassembled WGS sequence"/>
</dbReference>
<dbReference type="SUPFAM" id="SSF81901">
    <property type="entry name" value="HCP-like"/>
    <property type="match status" value="1"/>
</dbReference>
<accession>A0A1E3XAT5</accession>
<dbReference type="InterPro" id="IPR011990">
    <property type="entry name" value="TPR-like_helical_dom_sf"/>
</dbReference>
<proteinExistence type="predicted"/>
<evidence type="ECO:0000313" key="3">
    <source>
        <dbReference type="Proteomes" id="UP000094056"/>
    </source>
</evidence>
<reference evidence="2 3" key="1">
    <citation type="submission" date="2016-07" db="EMBL/GenBank/DDBJ databases">
        <title>Draft genome of Scalindua rubra, obtained from a brine-seawater interface in the Red Sea, sheds light on salt adaptation in anammox bacteria.</title>
        <authorList>
            <person name="Speth D.R."/>
            <person name="Lagkouvardos I."/>
            <person name="Wang Y."/>
            <person name="Qian P.-Y."/>
            <person name="Dutilh B.E."/>
            <person name="Jetten M.S."/>
        </authorList>
    </citation>
    <scope>NUCLEOTIDE SEQUENCE [LARGE SCALE GENOMIC DNA]</scope>
    <source>
        <strain evidence="2">BSI-1</strain>
    </source>
</reference>
<protein>
    <recommendedName>
        <fullName evidence="4">Tetratricopeptide repeat protein</fullName>
    </recommendedName>
</protein>
<dbReference type="Gene3D" id="1.25.40.10">
    <property type="entry name" value="Tetratricopeptide repeat domain"/>
    <property type="match status" value="1"/>
</dbReference>
<feature type="chain" id="PRO_5009140083" description="Tetratricopeptide repeat protein" evidence="1">
    <location>
        <begin position="23"/>
        <end position="262"/>
    </location>
</feature>
<dbReference type="AlphaFoldDB" id="A0A1E3XAT5"/>
<dbReference type="EMBL" id="MAYW01000050">
    <property type="protein sequence ID" value="ODS32746.1"/>
    <property type="molecule type" value="Genomic_DNA"/>
</dbReference>
<feature type="signal peptide" evidence="1">
    <location>
        <begin position="1"/>
        <end position="22"/>
    </location>
</feature>
<name>A0A1E3XAT5_9BACT</name>
<dbReference type="PROSITE" id="PS51257">
    <property type="entry name" value="PROKAR_LIPOPROTEIN"/>
    <property type="match status" value="1"/>
</dbReference>
<evidence type="ECO:0000256" key="1">
    <source>
        <dbReference type="SAM" id="SignalP"/>
    </source>
</evidence>
<gene>
    <name evidence="2" type="ORF">SCARUB_02129</name>
</gene>
<comment type="caution">
    <text evidence="2">The sequence shown here is derived from an EMBL/GenBank/DDBJ whole genome shotgun (WGS) entry which is preliminary data.</text>
</comment>
<keyword evidence="1" id="KW-0732">Signal</keyword>
<evidence type="ECO:0008006" key="4">
    <source>
        <dbReference type="Google" id="ProtNLM"/>
    </source>
</evidence>